<dbReference type="EMBL" id="JAKLUA010000015">
    <property type="protein sequence ID" value="MCG2671677.1"/>
    <property type="molecule type" value="Genomic_DNA"/>
</dbReference>
<sequence>MPVEEMGHRALPQPADVDNRVVLAVVGGFLLFVAAAIAGLLLFLNAQVPSAFLPRTERRFPAPALQTSPQADLARFEAEQQARFSGYAWVDRDHNKARIPIDQAMQLIAGRGPHAYDAIGDHDAQPPPADGGKP</sequence>
<keyword evidence="1" id="KW-0472">Membrane</keyword>
<evidence type="ECO:0000313" key="3">
    <source>
        <dbReference type="EMBL" id="MCG2671677.1"/>
    </source>
</evidence>
<evidence type="ECO:0000313" key="2">
    <source>
        <dbReference type="EMBL" id="MCG2630785.1"/>
    </source>
</evidence>
<dbReference type="Proteomes" id="UP001139012">
    <property type="component" value="Unassembled WGS sequence"/>
</dbReference>
<evidence type="ECO:0000256" key="1">
    <source>
        <dbReference type="SAM" id="Phobius"/>
    </source>
</evidence>
<keyword evidence="4" id="KW-1185">Reference proteome</keyword>
<proteinExistence type="predicted"/>
<dbReference type="RefSeq" id="WP_237873106.1">
    <property type="nucleotide sequence ID" value="NZ_JAKLTY010000023.1"/>
</dbReference>
<organism evidence="2 5">
    <name type="scientific">Bradyrhizobium zhengyangense</name>
    <dbReference type="NCBI Taxonomy" id="2911009"/>
    <lineage>
        <taxon>Bacteria</taxon>
        <taxon>Pseudomonadati</taxon>
        <taxon>Pseudomonadota</taxon>
        <taxon>Alphaproteobacteria</taxon>
        <taxon>Hyphomicrobiales</taxon>
        <taxon>Nitrobacteraceae</taxon>
        <taxon>Bradyrhizobium</taxon>
    </lineage>
</organism>
<keyword evidence="1" id="KW-0812">Transmembrane</keyword>
<evidence type="ECO:0000313" key="5">
    <source>
        <dbReference type="Proteomes" id="UP001139054"/>
    </source>
</evidence>
<evidence type="ECO:0000313" key="4">
    <source>
        <dbReference type="Proteomes" id="UP001139012"/>
    </source>
</evidence>
<dbReference type="Proteomes" id="UP001139054">
    <property type="component" value="Unassembled WGS sequence"/>
</dbReference>
<keyword evidence="1" id="KW-1133">Transmembrane helix</keyword>
<feature type="transmembrane region" description="Helical" evidence="1">
    <location>
        <begin position="21"/>
        <end position="44"/>
    </location>
</feature>
<protein>
    <submittedName>
        <fullName evidence="2">Uncharacterized protein</fullName>
    </submittedName>
</protein>
<accession>A0A9X1RFT9</accession>
<dbReference type="AlphaFoldDB" id="A0A9X1RFT9"/>
<reference evidence="2" key="1">
    <citation type="submission" date="2022-01" db="EMBL/GenBank/DDBJ databases">
        <title>Genome sequnece data of strain Bradyrhizobium sp. nov.</title>
        <authorList>
            <person name="Zhang J."/>
        </authorList>
    </citation>
    <scope>NUCLEOTIDE SEQUENCE</scope>
    <source>
        <strain evidence="3">WYCCWR 12774</strain>
        <strain evidence="2">WYCCWR 13023</strain>
    </source>
</reference>
<name>A0A9X1RFT9_9BRAD</name>
<comment type="caution">
    <text evidence="2">The sequence shown here is derived from an EMBL/GenBank/DDBJ whole genome shotgun (WGS) entry which is preliminary data.</text>
</comment>
<gene>
    <name evidence="3" type="ORF">L6637_32455</name>
    <name evidence="2" type="ORF">L6654_29550</name>
</gene>
<dbReference type="EMBL" id="JAKLTY010000023">
    <property type="protein sequence ID" value="MCG2630785.1"/>
    <property type="molecule type" value="Genomic_DNA"/>
</dbReference>